<dbReference type="Proteomes" id="UP000008744">
    <property type="component" value="Unassembled WGS sequence"/>
</dbReference>
<reference evidence="1 2" key="1">
    <citation type="journal article" date="2007" name="Nature">
        <title>Evolution of genes and genomes on the Drosophila phylogeny.</title>
        <authorList>
            <consortium name="Drosophila 12 Genomes Consortium"/>
            <person name="Clark A.G."/>
            <person name="Eisen M.B."/>
            <person name="Smith D.R."/>
            <person name="Bergman C.M."/>
            <person name="Oliver B."/>
            <person name="Markow T.A."/>
            <person name="Kaufman T.C."/>
            <person name="Kellis M."/>
            <person name="Gelbart W."/>
            <person name="Iyer V.N."/>
            <person name="Pollard D.A."/>
            <person name="Sackton T.B."/>
            <person name="Larracuente A.M."/>
            <person name="Singh N.D."/>
            <person name="Abad J.P."/>
            <person name="Abt D.N."/>
            <person name="Adryan B."/>
            <person name="Aguade M."/>
            <person name="Akashi H."/>
            <person name="Anderson W.W."/>
            <person name="Aquadro C.F."/>
            <person name="Ardell D.H."/>
            <person name="Arguello R."/>
            <person name="Artieri C.G."/>
            <person name="Barbash D.A."/>
            <person name="Barker D."/>
            <person name="Barsanti P."/>
            <person name="Batterham P."/>
            <person name="Batzoglou S."/>
            <person name="Begun D."/>
            <person name="Bhutkar A."/>
            <person name="Blanco E."/>
            <person name="Bosak S.A."/>
            <person name="Bradley R.K."/>
            <person name="Brand A.D."/>
            <person name="Brent M.R."/>
            <person name="Brooks A.N."/>
            <person name="Brown R.H."/>
            <person name="Butlin R.K."/>
            <person name="Caggese C."/>
            <person name="Calvi B.R."/>
            <person name="Bernardo de Carvalho A."/>
            <person name="Caspi A."/>
            <person name="Castrezana S."/>
            <person name="Celniker S.E."/>
            <person name="Chang J.L."/>
            <person name="Chapple C."/>
            <person name="Chatterji S."/>
            <person name="Chinwalla A."/>
            <person name="Civetta A."/>
            <person name="Clifton S.W."/>
            <person name="Comeron J.M."/>
            <person name="Costello J.C."/>
            <person name="Coyne J.A."/>
            <person name="Daub J."/>
            <person name="David R.G."/>
            <person name="Delcher A.L."/>
            <person name="Delehaunty K."/>
            <person name="Do C.B."/>
            <person name="Ebling H."/>
            <person name="Edwards K."/>
            <person name="Eickbush T."/>
            <person name="Evans J.D."/>
            <person name="Filipski A."/>
            <person name="Findeiss S."/>
            <person name="Freyhult E."/>
            <person name="Fulton L."/>
            <person name="Fulton R."/>
            <person name="Garcia A.C."/>
            <person name="Gardiner A."/>
            <person name="Garfield D.A."/>
            <person name="Garvin B.E."/>
            <person name="Gibson G."/>
            <person name="Gilbert D."/>
            <person name="Gnerre S."/>
            <person name="Godfrey J."/>
            <person name="Good R."/>
            <person name="Gotea V."/>
            <person name="Gravely B."/>
            <person name="Greenberg A.J."/>
            <person name="Griffiths-Jones S."/>
            <person name="Gross S."/>
            <person name="Guigo R."/>
            <person name="Gustafson E.A."/>
            <person name="Haerty W."/>
            <person name="Hahn M.W."/>
            <person name="Halligan D.L."/>
            <person name="Halpern A.L."/>
            <person name="Halter G.M."/>
            <person name="Han M.V."/>
            <person name="Heger A."/>
            <person name="Hillier L."/>
            <person name="Hinrichs A.S."/>
            <person name="Holmes I."/>
            <person name="Hoskins R.A."/>
            <person name="Hubisz M.J."/>
            <person name="Hultmark D."/>
            <person name="Huntley M.A."/>
            <person name="Jaffe D.B."/>
            <person name="Jagadeeshan S."/>
            <person name="Jeck W.R."/>
            <person name="Johnson J."/>
            <person name="Jones C.D."/>
            <person name="Jordan W.C."/>
            <person name="Karpen G.H."/>
            <person name="Kataoka E."/>
            <person name="Keightley P.D."/>
            <person name="Kheradpour P."/>
            <person name="Kirkness E.F."/>
            <person name="Koerich L.B."/>
            <person name="Kristiansen K."/>
            <person name="Kudrna D."/>
            <person name="Kulathinal R.J."/>
            <person name="Kumar S."/>
            <person name="Kwok R."/>
            <person name="Lander E."/>
            <person name="Langley C.H."/>
            <person name="Lapoint R."/>
            <person name="Lazzaro B.P."/>
            <person name="Lee S.J."/>
            <person name="Levesque L."/>
            <person name="Li R."/>
            <person name="Lin C.F."/>
            <person name="Lin M.F."/>
            <person name="Lindblad-Toh K."/>
            <person name="Llopart A."/>
            <person name="Long M."/>
            <person name="Low L."/>
            <person name="Lozovsky E."/>
            <person name="Lu J."/>
            <person name="Luo M."/>
            <person name="Machado C.A."/>
            <person name="Makalowski W."/>
            <person name="Marzo M."/>
            <person name="Matsuda M."/>
            <person name="Matzkin L."/>
            <person name="McAllister B."/>
            <person name="McBride C.S."/>
            <person name="McKernan B."/>
            <person name="McKernan K."/>
            <person name="Mendez-Lago M."/>
            <person name="Minx P."/>
            <person name="Mollenhauer M.U."/>
            <person name="Montooth K."/>
            <person name="Mount S.M."/>
            <person name="Mu X."/>
            <person name="Myers E."/>
            <person name="Negre B."/>
            <person name="Newfeld S."/>
            <person name="Nielsen R."/>
            <person name="Noor M.A."/>
            <person name="O'Grady P."/>
            <person name="Pachter L."/>
            <person name="Papaceit M."/>
            <person name="Parisi M.J."/>
            <person name="Parisi M."/>
            <person name="Parts L."/>
            <person name="Pedersen J.S."/>
            <person name="Pesole G."/>
            <person name="Phillippy A.M."/>
            <person name="Ponting C.P."/>
            <person name="Pop M."/>
            <person name="Porcelli D."/>
            <person name="Powell J.R."/>
            <person name="Prohaska S."/>
            <person name="Pruitt K."/>
            <person name="Puig M."/>
            <person name="Quesneville H."/>
            <person name="Ram K.R."/>
            <person name="Rand D."/>
            <person name="Rasmussen M.D."/>
            <person name="Reed L.K."/>
            <person name="Reenan R."/>
            <person name="Reily A."/>
            <person name="Remington K.A."/>
            <person name="Rieger T.T."/>
            <person name="Ritchie M.G."/>
            <person name="Robin C."/>
            <person name="Rogers Y.H."/>
            <person name="Rohde C."/>
            <person name="Rozas J."/>
            <person name="Rubenfield M.J."/>
            <person name="Ruiz A."/>
            <person name="Russo S."/>
            <person name="Salzberg S.L."/>
            <person name="Sanchez-Gracia A."/>
            <person name="Saranga D.J."/>
            <person name="Sato H."/>
            <person name="Schaeffer S.W."/>
            <person name="Schatz M.C."/>
            <person name="Schlenke T."/>
            <person name="Schwartz R."/>
            <person name="Segarra C."/>
            <person name="Singh R.S."/>
            <person name="Sirot L."/>
            <person name="Sirota M."/>
            <person name="Sisneros N.B."/>
            <person name="Smith C.D."/>
            <person name="Smith T.F."/>
            <person name="Spieth J."/>
            <person name="Stage D.E."/>
            <person name="Stark A."/>
            <person name="Stephan W."/>
            <person name="Strausberg R.L."/>
            <person name="Strempel S."/>
            <person name="Sturgill D."/>
            <person name="Sutton G."/>
            <person name="Sutton G.G."/>
            <person name="Tao W."/>
            <person name="Teichmann S."/>
            <person name="Tobari Y.N."/>
            <person name="Tomimura Y."/>
            <person name="Tsolas J.M."/>
            <person name="Valente V.L."/>
            <person name="Venter E."/>
            <person name="Venter J.C."/>
            <person name="Vicario S."/>
            <person name="Vieira F.G."/>
            <person name="Vilella A.J."/>
            <person name="Villasante A."/>
            <person name="Walenz B."/>
            <person name="Wang J."/>
            <person name="Wasserman M."/>
            <person name="Watts T."/>
            <person name="Wilson D."/>
            <person name="Wilson R.K."/>
            <person name="Wing R.A."/>
            <person name="Wolfner M.F."/>
            <person name="Wong A."/>
            <person name="Wong G.K."/>
            <person name="Wu C.I."/>
            <person name="Wu G."/>
            <person name="Yamamoto D."/>
            <person name="Yang H.P."/>
            <person name="Yang S.P."/>
            <person name="Yorke J.A."/>
            <person name="Yoshida K."/>
            <person name="Zdobnov E."/>
            <person name="Zhang P."/>
            <person name="Zhang Y."/>
            <person name="Zimin A.V."/>
            <person name="Baldwin J."/>
            <person name="Abdouelleil A."/>
            <person name="Abdulkadir J."/>
            <person name="Abebe A."/>
            <person name="Abera B."/>
            <person name="Abreu J."/>
            <person name="Acer S.C."/>
            <person name="Aftuck L."/>
            <person name="Alexander A."/>
            <person name="An P."/>
            <person name="Anderson E."/>
            <person name="Anderson S."/>
            <person name="Arachi H."/>
            <person name="Azer M."/>
            <person name="Bachantsang P."/>
            <person name="Barry A."/>
            <person name="Bayul T."/>
            <person name="Berlin A."/>
            <person name="Bessette D."/>
            <person name="Bloom T."/>
            <person name="Blye J."/>
            <person name="Boguslavskiy L."/>
            <person name="Bonnet C."/>
            <person name="Boukhgalter B."/>
            <person name="Bourzgui I."/>
            <person name="Brown A."/>
            <person name="Cahill P."/>
            <person name="Channer S."/>
            <person name="Cheshatsang Y."/>
            <person name="Chuda L."/>
            <person name="Citroen M."/>
            <person name="Collymore A."/>
            <person name="Cooke P."/>
            <person name="Costello M."/>
            <person name="D'Aco K."/>
            <person name="Daza R."/>
            <person name="De Haan G."/>
            <person name="DeGray S."/>
            <person name="DeMaso C."/>
            <person name="Dhargay N."/>
            <person name="Dooley K."/>
            <person name="Dooley E."/>
            <person name="Doricent M."/>
            <person name="Dorje P."/>
            <person name="Dorjee K."/>
            <person name="Dupes A."/>
            <person name="Elong R."/>
            <person name="Falk J."/>
            <person name="Farina A."/>
            <person name="Faro S."/>
            <person name="Ferguson D."/>
            <person name="Fisher S."/>
            <person name="Foley C.D."/>
            <person name="Franke A."/>
            <person name="Friedrich D."/>
            <person name="Gadbois L."/>
            <person name="Gearin G."/>
            <person name="Gearin C.R."/>
            <person name="Giannoukos G."/>
            <person name="Goode T."/>
            <person name="Graham J."/>
            <person name="Grandbois E."/>
            <person name="Grewal S."/>
            <person name="Gyaltsen K."/>
            <person name="Hafez N."/>
            <person name="Hagos B."/>
            <person name="Hall J."/>
            <person name="Henson C."/>
            <person name="Hollinger A."/>
            <person name="Honan T."/>
            <person name="Huard M.D."/>
            <person name="Hughes L."/>
            <person name="Hurhula B."/>
            <person name="Husby M.E."/>
            <person name="Kamat A."/>
            <person name="Kanga B."/>
            <person name="Kashin S."/>
            <person name="Khazanovich D."/>
            <person name="Kisner P."/>
            <person name="Lance K."/>
            <person name="Lara M."/>
            <person name="Lee W."/>
            <person name="Lennon N."/>
            <person name="Letendre F."/>
            <person name="LeVine R."/>
            <person name="Lipovsky A."/>
            <person name="Liu X."/>
            <person name="Liu J."/>
            <person name="Liu S."/>
            <person name="Lokyitsang T."/>
            <person name="Lokyitsang Y."/>
            <person name="Lubonja R."/>
            <person name="Lui A."/>
            <person name="MacDonald P."/>
            <person name="Magnisalis V."/>
            <person name="Maru K."/>
            <person name="Matthews C."/>
            <person name="McCusker W."/>
            <person name="McDonough S."/>
            <person name="Mehta T."/>
            <person name="Meldrim J."/>
            <person name="Meneus L."/>
            <person name="Mihai O."/>
            <person name="Mihalev A."/>
            <person name="Mihova T."/>
            <person name="Mittelman R."/>
            <person name="Mlenga V."/>
            <person name="Montmayeur A."/>
            <person name="Mulrain L."/>
            <person name="Navidi A."/>
            <person name="Naylor J."/>
            <person name="Negash T."/>
            <person name="Nguyen T."/>
            <person name="Nguyen N."/>
            <person name="Nicol R."/>
            <person name="Norbu C."/>
            <person name="Norbu N."/>
            <person name="Novod N."/>
            <person name="O'Neill B."/>
            <person name="Osman S."/>
            <person name="Markiewicz E."/>
            <person name="Oyono O.L."/>
            <person name="Patti C."/>
            <person name="Phunkhang P."/>
            <person name="Pierre F."/>
            <person name="Priest M."/>
            <person name="Raghuraman S."/>
            <person name="Rege F."/>
            <person name="Reyes R."/>
            <person name="Rise C."/>
            <person name="Rogov P."/>
            <person name="Ross K."/>
            <person name="Ryan E."/>
            <person name="Settipalli S."/>
            <person name="Shea T."/>
            <person name="Sherpa N."/>
            <person name="Shi L."/>
            <person name="Shih D."/>
            <person name="Sparrow T."/>
            <person name="Spaulding J."/>
            <person name="Stalker J."/>
            <person name="Stange-Thomann N."/>
            <person name="Stavropoulos S."/>
            <person name="Stone C."/>
            <person name="Strader C."/>
            <person name="Tesfaye S."/>
            <person name="Thomson T."/>
            <person name="Thoulutsang Y."/>
            <person name="Thoulutsang D."/>
            <person name="Topham K."/>
            <person name="Topping I."/>
            <person name="Tsamla T."/>
            <person name="Vassiliev H."/>
            <person name="Vo A."/>
            <person name="Wangchuk T."/>
            <person name="Wangdi T."/>
            <person name="Weiand M."/>
            <person name="Wilkinson J."/>
            <person name="Wilson A."/>
            <person name="Yadav S."/>
            <person name="Young G."/>
            <person name="Yu Q."/>
            <person name="Zembek L."/>
            <person name="Zhong D."/>
            <person name="Zimmer A."/>
            <person name="Zwirko Z."/>
            <person name="Jaffe D.B."/>
            <person name="Alvarez P."/>
            <person name="Brockman W."/>
            <person name="Butler J."/>
            <person name="Chin C."/>
            <person name="Gnerre S."/>
            <person name="Grabherr M."/>
            <person name="Kleber M."/>
            <person name="Mauceli E."/>
            <person name="MacCallum I."/>
        </authorList>
    </citation>
    <scope>NUCLEOTIDE SEQUENCE [LARGE SCALE GENOMIC DNA]</scope>
    <source>
        <strain evidence="2">MSH-3 / Tucson 14011-0111.49</strain>
    </source>
</reference>
<dbReference type="OMA" id="RRDEMKF"/>
<proteinExistence type="predicted"/>
<evidence type="ECO:0000313" key="2">
    <source>
        <dbReference type="Proteomes" id="UP000008744"/>
    </source>
</evidence>
<dbReference type="InterPro" id="IPR031754">
    <property type="entry name" value="DUF4736"/>
</dbReference>
<sequence length="77" mass="8924">MAMDAVQLFRRDEMKFLYPAHDIRSVHIGDLYFVPDEEEKLIADAGYDLDNFEVTPDFLIHLLYPERVGHSGLSENP</sequence>
<protein>
    <submittedName>
        <fullName evidence="1">GL16642</fullName>
    </submittedName>
</protein>
<dbReference type="STRING" id="7234.B4HCI2"/>
<gene>
    <name evidence="1" type="primary">Dper\GL16642</name>
    <name evidence="1" type="ORF">Dper_GL16642</name>
</gene>
<dbReference type="HOGENOM" id="CLU_2640724_0_0_1"/>
<dbReference type="PhylomeDB" id="B4HCI2"/>
<dbReference type="EMBL" id="CH479335">
    <property type="protein sequence ID" value="EDW26945.1"/>
    <property type="molecule type" value="Genomic_DNA"/>
</dbReference>
<keyword evidence="2" id="KW-1185">Reference proteome</keyword>
<dbReference type="AlphaFoldDB" id="B4HCI2"/>
<name>B4HCI2_DROPE</name>
<accession>B4HCI2</accession>
<dbReference type="Pfam" id="PF15883">
    <property type="entry name" value="DUF4736"/>
    <property type="match status" value="1"/>
</dbReference>
<organism evidence="2">
    <name type="scientific">Drosophila persimilis</name>
    <name type="common">Fruit fly</name>
    <dbReference type="NCBI Taxonomy" id="7234"/>
    <lineage>
        <taxon>Eukaryota</taxon>
        <taxon>Metazoa</taxon>
        <taxon>Ecdysozoa</taxon>
        <taxon>Arthropoda</taxon>
        <taxon>Hexapoda</taxon>
        <taxon>Insecta</taxon>
        <taxon>Pterygota</taxon>
        <taxon>Neoptera</taxon>
        <taxon>Endopterygota</taxon>
        <taxon>Diptera</taxon>
        <taxon>Brachycera</taxon>
        <taxon>Muscomorpha</taxon>
        <taxon>Ephydroidea</taxon>
        <taxon>Drosophilidae</taxon>
        <taxon>Drosophila</taxon>
        <taxon>Sophophora</taxon>
    </lineage>
</organism>
<evidence type="ECO:0000313" key="1">
    <source>
        <dbReference type="EMBL" id="EDW26945.1"/>
    </source>
</evidence>